<proteinExistence type="inferred from homology"/>
<dbReference type="PIRSF" id="PIRSF004669">
    <property type="entry name" value="FliQ"/>
    <property type="match status" value="1"/>
</dbReference>
<feature type="transmembrane region" description="Helical" evidence="9">
    <location>
        <begin position="50"/>
        <end position="70"/>
    </location>
</feature>
<evidence type="ECO:0000256" key="2">
    <source>
        <dbReference type="ARBA" id="ARBA00006156"/>
    </source>
</evidence>
<dbReference type="InterPro" id="IPR002191">
    <property type="entry name" value="Bac_export_3"/>
</dbReference>
<comment type="subcellular location">
    <subcellularLocation>
        <location evidence="1 9">Cell membrane</location>
        <topology evidence="1">Multi-pass membrane protein</topology>
    </subcellularLocation>
    <subcellularLocation>
        <location evidence="9">Bacterial flagellum basal body</location>
    </subcellularLocation>
</comment>
<dbReference type="PANTHER" id="PTHR34040:SF2">
    <property type="entry name" value="FLAGELLAR BIOSYNTHETIC PROTEIN FLIQ"/>
    <property type="match status" value="1"/>
</dbReference>
<evidence type="ECO:0000256" key="1">
    <source>
        <dbReference type="ARBA" id="ARBA00004651"/>
    </source>
</evidence>
<evidence type="ECO:0000256" key="9">
    <source>
        <dbReference type="RuleBase" id="RU364090"/>
    </source>
</evidence>
<keyword evidence="5 9" id="KW-0812">Transmembrane</keyword>
<reference evidence="10 11" key="1">
    <citation type="submission" date="2019-02" db="EMBL/GenBank/DDBJ databases">
        <title>Deep-cultivation of Planctomycetes and their phenomic and genomic characterization uncovers novel biology.</title>
        <authorList>
            <person name="Wiegand S."/>
            <person name="Jogler M."/>
            <person name="Boedeker C."/>
            <person name="Pinto D."/>
            <person name="Vollmers J."/>
            <person name="Rivas-Marin E."/>
            <person name="Kohn T."/>
            <person name="Peeters S.H."/>
            <person name="Heuer A."/>
            <person name="Rast P."/>
            <person name="Oberbeckmann S."/>
            <person name="Bunk B."/>
            <person name="Jeske O."/>
            <person name="Meyerdierks A."/>
            <person name="Storesund J.E."/>
            <person name="Kallscheuer N."/>
            <person name="Luecker S."/>
            <person name="Lage O.M."/>
            <person name="Pohl T."/>
            <person name="Merkel B.J."/>
            <person name="Hornburger P."/>
            <person name="Mueller R.-W."/>
            <person name="Bruemmer F."/>
            <person name="Labrenz M."/>
            <person name="Spormann A.M."/>
            <person name="Op den Camp H."/>
            <person name="Overmann J."/>
            <person name="Amann R."/>
            <person name="Jetten M.S.M."/>
            <person name="Mascher T."/>
            <person name="Medema M.H."/>
            <person name="Devos D.P."/>
            <person name="Kaster A.-K."/>
            <person name="Ovreas L."/>
            <person name="Rohde M."/>
            <person name="Galperin M.Y."/>
            <person name="Jogler C."/>
        </authorList>
    </citation>
    <scope>NUCLEOTIDE SEQUENCE [LARGE SCALE GENOMIC DNA]</scope>
    <source>
        <strain evidence="10 11">Spa11</strain>
    </source>
</reference>
<evidence type="ECO:0000313" key="11">
    <source>
        <dbReference type="Proteomes" id="UP000316426"/>
    </source>
</evidence>
<keyword evidence="4 9" id="KW-1003">Cell membrane</keyword>
<keyword evidence="10" id="KW-0969">Cilium</keyword>
<dbReference type="Proteomes" id="UP000316426">
    <property type="component" value="Chromosome"/>
</dbReference>
<keyword evidence="10" id="KW-0282">Flagellum</keyword>
<dbReference type="NCBIfam" id="TIGR01402">
    <property type="entry name" value="fliQ"/>
    <property type="match status" value="1"/>
</dbReference>
<protein>
    <recommendedName>
        <fullName evidence="3 9">Flagellar biosynthetic protein FliQ</fullName>
    </recommendedName>
</protein>
<dbReference type="RefSeq" id="WP_145114400.1">
    <property type="nucleotide sequence ID" value="NZ_CP036349.1"/>
</dbReference>
<evidence type="ECO:0000256" key="5">
    <source>
        <dbReference type="ARBA" id="ARBA00022692"/>
    </source>
</evidence>
<comment type="function">
    <text evidence="9">Role in flagellar biosynthesis.</text>
</comment>
<evidence type="ECO:0000256" key="8">
    <source>
        <dbReference type="ARBA" id="ARBA00023143"/>
    </source>
</evidence>
<keyword evidence="7 9" id="KW-0472">Membrane</keyword>
<dbReference type="EMBL" id="CP036349">
    <property type="protein sequence ID" value="QDV75262.1"/>
    <property type="molecule type" value="Genomic_DNA"/>
</dbReference>
<keyword evidence="8 9" id="KW-0975">Bacterial flagellum</keyword>
<dbReference type="InterPro" id="IPR006305">
    <property type="entry name" value="FliQ"/>
</dbReference>
<gene>
    <name evidence="9 10" type="primary">fliQ</name>
    <name evidence="10" type="ORF">Spa11_34760</name>
</gene>
<name>A0A518KBU1_9BACT</name>
<evidence type="ECO:0000256" key="4">
    <source>
        <dbReference type="ARBA" id="ARBA00022475"/>
    </source>
</evidence>
<evidence type="ECO:0000256" key="7">
    <source>
        <dbReference type="ARBA" id="ARBA00023136"/>
    </source>
</evidence>
<dbReference type="KEGG" id="bmei:Spa11_34760"/>
<dbReference type="PANTHER" id="PTHR34040">
    <property type="entry name" value="FLAGELLAR BIOSYNTHETIC PROTEIN FLIQ"/>
    <property type="match status" value="1"/>
</dbReference>
<feature type="transmembrane region" description="Helical" evidence="9">
    <location>
        <begin position="13"/>
        <end position="38"/>
    </location>
</feature>
<accession>A0A518KBU1</accession>
<keyword evidence="10" id="KW-0966">Cell projection</keyword>
<dbReference type="Pfam" id="PF01313">
    <property type="entry name" value="Bac_export_3"/>
    <property type="match status" value="1"/>
</dbReference>
<dbReference type="PRINTS" id="PR00952">
    <property type="entry name" value="TYPE3IMQPROT"/>
</dbReference>
<comment type="similarity">
    <text evidence="2 9">Belongs to the FliQ/MopD/SpaQ family.</text>
</comment>
<evidence type="ECO:0000313" key="10">
    <source>
        <dbReference type="EMBL" id="QDV75262.1"/>
    </source>
</evidence>
<dbReference type="GO" id="GO:0044780">
    <property type="term" value="P:bacterial-type flagellum assembly"/>
    <property type="evidence" value="ECO:0007669"/>
    <property type="project" value="InterPro"/>
</dbReference>
<sequence>MDPQLAIDISRDALFMTSIISAPVLVAGMFVGLVIGLLQALTQIQEQTVAFVPKLVAMGLALALTLPWILAQLLDYSESLFRNIPSTL</sequence>
<keyword evidence="6 9" id="KW-1133">Transmembrane helix</keyword>
<evidence type="ECO:0000256" key="3">
    <source>
        <dbReference type="ARBA" id="ARBA00021718"/>
    </source>
</evidence>
<dbReference type="AlphaFoldDB" id="A0A518KBU1"/>
<organism evidence="10 11">
    <name type="scientific">Botrimarina mediterranea</name>
    <dbReference type="NCBI Taxonomy" id="2528022"/>
    <lineage>
        <taxon>Bacteria</taxon>
        <taxon>Pseudomonadati</taxon>
        <taxon>Planctomycetota</taxon>
        <taxon>Planctomycetia</taxon>
        <taxon>Pirellulales</taxon>
        <taxon>Lacipirellulaceae</taxon>
        <taxon>Botrimarina</taxon>
    </lineage>
</organism>
<dbReference type="GO" id="GO:0009306">
    <property type="term" value="P:protein secretion"/>
    <property type="evidence" value="ECO:0007669"/>
    <property type="project" value="InterPro"/>
</dbReference>
<evidence type="ECO:0000256" key="6">
    <source>
        <dbReference type="ARBA" id="ARBA00022989"/>
    </source>
</evidence>
<dbReference type="GO" id="GO:0005886">
    <property type="term" value="C:plasma membrane"/>
    <property type="evidence" value="ECO:0007669"/>
    <property type="project" value="UniProtKB-SubCell"/>
</dbReference>
<dbReference type="GO" id="GO:0009425">
    <property type="term" value="C:bacterial-type flagellum basal body"/>
    <property type="evidence" value="ECO:0007669"/>
    <property type="project" value="UniProtKB-SubCell"/>
</dbReference>
<keyword evidence="11" id="KW-1185">Reference proteome</keyword>